<organism evidence="1 2">
    <name type="scientific">Rotaria sordida</name>
    <dbReference type="NCBI Taxonomy" id="392033"/>
    <lineage>
        <taxon>Eukaryota</taxon>
        <taxon>Metazoa</taxon>
        <taxon>Spiralia</taxon>
        <taxon>Gnathifera</taxon>
        <taxon>Rotifera</taxon>
        <taxon>Eurotatoria</taxon>
        <taxon>Bdelloidea</taxon>
        <taxon>Philodinida</taxon>
        <taxon>Philodinidae</taxon>
        <taxon>Rotaria</taxon>
    </lineage>
</organism>
<dbReference type="Proteomes" id="UP000663836">
    <property type="component" value="Unassembled WGS sequence"/>
</dbReference>
<accession>A0A820DDV1</accession>
<gene>
    <name evidence="1" type="ORF">JBS370_LOCUS37851</name>
</gene>
<protein>
    <submittedName>
        <fullName evidence="1">Uncharacterized protein</fullName>
    </submittedName>
</protein>
<feature type="non-terminal residue" evidence="1">
    <location>
        <position position="1"/>
    </location>
</feature>
<sequence length="75" mass="7165">TTTTTTVDPCTTCIINPGGIVAPNTPSCSAFCSVLGGTRPGCRTATGSANCATVGGTGTGDPCSNAASLFCCCVA</sequence>
<dbReference type="AlphaFoldDB" id="A0A820DDV1"/>
<comment type="caution">
    <text evidence="1">The sequence shown here is derived from an EMBL/GenBank/DDBJ whole genome shotgun (WGS) entry which is preliminary data.</text>
</comment>
<evidence type="ECO:0000313" key="1">
    <source>
        <dbReference type="EMBL" id="CAF4230460.1"/>
    </source>
</evidence>
<name>A0A820DDV1_9BILA</name>
<reference evidence="1" key="1">
    <citation type="submission" date="2021-02" db="EMBL/GenBank/DDBJ databases">
        <authorList>
            <person name="Nowell W R."/>
        </authorList>
    </citation>
    <scope>NUCLEOTIDE SEQUENCE</scope>
</reference>
<proteinExistence type="predicted"/>
<evidence type="ECO:0000313" key="2">
    <source>
        <dbReference type="Proteomes" id="UP000663836"/>
    </source>
</evidence>
<dbReference type="EMBL" id="CAJOBD010018701">
    <property type="protein sequence ID" value="CAF4230460.1"/>
    <property type="molecule type" value="Genomic_DNA"/>
</dbReference>